<dbReference type="Proteomes" id="UP001149074">
    <property type="component" value="Unassembled WGS sequence"/>
</dbReference>
<dbReference type="RefSeq" id="XP_056470702.1">
    <property type="nucleotide sequence ID" value="XM_056623286.1"/>
</dbReference>
<evidence type="ECO:0000313" key="2">
    <source>
        <dbReference type="Proteomes" id="UP001149074"/>
    </source>
</evidence>
<accession>A0A9W9JXY9</accession>
<reference evidence="1" key="2">
    <citation type="journal article" date="2023" name="IMA Fungus">
        <title>Comparative genomic study of the Penicillium genus elucidates a diverse pangenome and 15 lateral gene transfer events.</title>
        <authorList>
            <person name="Petersen C."/>
            <person name="Sorensen T."/>
            <person name="Nielsen M.R."/>
            <person name="Sondergaard T.E."/>
            <person name="Sorensen J.L."/>
            <person name="Fitzpatrick D.A."/>
            <person name="Frisvad J.C."/>
            <person name="Nielsen K.L."/>
        </authorList>
    </citation>
    <scope>NUCLEOTIDE SEQUENCE</scope>
    <source>
        <strain evidence="1">IBT 30761</strain>
    </source>
</reference>
<sequence>MTNVMGFEPLAAIHERTMTFVSQCTEAGNNSVDIYAVQKDFDIMQELTYHSSLQNEYSYDLDGNALSSLIIK</sequence>
<dbReference type="EMBL" id="JAPQKI010000010">
    <property type="protein sequence ID" value="KAJ5086024.1"/>
    <property type="molecule type" value="Genomic_DNA"/>
</dbReference>
<dbReference type="AlphaFoldDB" id="A0A9W9JXY9"/>
<proteinExistence type="predicted"/>
<protein>
    <submittedName>
        <fullName evidence="1">Uncharacterized protein</fullName>
    </submittedName>
</protein>
<gene>
    <name evidence="1" type="ORF">N7532_010795</name>
</gene>
<dbReference type="GeneID" id="81362265"/>
<comment type="caution">
    <text evidence="1">The sequence shown here is derived from an EMBL/GenBank/DDBJ whole genome shotgun (WGS) entry which is preliminary data.</text>
</comment>
<keyword evidence="2" id="KW-1185">Reference proteome</keyword>
<name>A0A9W9JXY9_9EURO</name>
<organism evidence="1 2">
    <name type="scientific">Penicillium argentinense</name>
    <dbReference type="NCBI Taxonomy" id="1131581"/>
    <lineage>
        <taxon>Eukaryota</taxon>
        <taxon>Fungi</taxon>
        <taxon>Dikarya</taxon>
        <taxon>Ascomycota</taxon>
        <taxon>Pezizomycotina</taxon>
        <taxon>Eurotiomycetes</taxon>
        <taxon>Eurotiomycetidae</taxon>
        <taxon>Eurotiales</taxon>
        <taxon>Aspergillaceae</taxon>
        <taxon>Penicillium</taxon>
    </lineage>
</organism>
<evidence type="ECO:0000313" key="1">
    <source>
        <dbReference type="EMBL" id="KAJ5086024.1"/>
    </source>
</evidence>
<reference evidence="1" key="1">
    <citation type="submission" date="2022-11" db="EMBL/GenBank/DDBJ databases">
        <authorList>
            <person name="Petersen C."/>
        </authorList>
    </citation>
    <scope>NUCLEOTIDE SEQUENCE</scope>
    <source>
        <strain evidence="1">IBT 30761</strain>
    </source>
</reference>